<dbReference type="AlphaFoldDB" id="A0A7J0EAV0"/>
<dbReference type="GO" id="GO:0008289">
    <property type="term" value="F:lipid binding"/>
    <property type="evidence" value="ECO:0007669"/>
    <property type="project" value="InterPro"/>
</dbReference>
<comment type="caution">
    <text evidence="1">The sequence shown here is derived from an EMBL/GenBank/DDBJ whole genome shotgun (WGS) entry which is preliminary data.</text>
</comment>
<keyword evidence="2" id="KW-1185">Reference proteome</keyword>
<dbReference type="PANTHER" id="PTHR10774:SF188">
    <property type="entry name" value="SYNAPTOTAGMIN-2"/>
    <property type="match status" value="1"/>
</dbReference>
<evidence type="ECO:0000313" key="2">
    <source>
        <dbReference type="Proteomes" id="UP000585474"/>
    </source>
</evidence>
<accession>A0A7J0EAV0</accession>
<gene>
    <name evidence="1" type="ORF">Acr_03g0003980</name>
</gene>
<dbReference type="EMBL" id="BJWL01000003">
    <property type="protein sequence ID" value="GFY83624.1"/>
    <property type="molecule type" value="Genomic_DNA"/>
</dbReference>
<evidence type="ECO:0000313" key="1">
    <source>
        <dbReference type="EMBL" id="GFY83624.1"/>
    </source>
</evidence>
<name>A0A7J0EAV0_9ERIC</name>
<dbReference type="Proteomes" id="UP000585474">
    <property type="component" value="Unassembled WGS sequence"/>
</dbReference>
<dbReference type="OrthoDB" id="67700at2759"/>
<reference evidence="1 2" key="1">
    <citation type="submission" date="2019-07" db="EMBL/GenBank/DDBJ databases">
        <title>De Novo Assembly of kiwifruit Actinidia rufa.</title>
        <authorList>
            <person name="Sugita-Konishi S."/>
            <person name="Sato K."/>
            <person name="Mori E."/>
            <person name="Abe Y."/>
            <person name="Kisaki G."/>
            <person name="Hamano K."/>
            <person name="Suezawa K."/>
            <person name="Otani M."/>
            <person name="Fukuda T."/>
            <person name="Manabe T."/>
            <person name="Gomi K."/>
            <person name="Tabuchi M."/>
            <person name="Akimitsu K."/>
            <person name="Kataoka I."/>
        </authorList>
    </citation>
    <scope>NUCLEOTIDE SEQUENCE [LARGE SCALE GENOMIC DNA]</scope>
    <source>
        <strain evidence="2">cv. Fuchu</strain>
    </source>
</reference>
<proteinExistence type="predicted"/>
<protein>
    <submittedName>
        <fullName evidence="1">Synaptotagmin A</fullName>
    </submittedName>
</protein>
<dbReference type="GO" id="GO:0005783">
    <property type="term" value="C:endoplasmic reticulum"/>
    <property type="evidence" value="ECO:0007669"/>
    <property type="project" value="TreeGrafter"/>
</dbReference>
<organism evidence="1 2">
    <name type="scientific">Actinidia rufa</name>
    <dbReference type="NCBI Taxonomy" id="165716"/>
    <lineage>
        <taxon>Eukaryota</taxon>
        <taxon>Viridiplantae</taxon>
        <taxon>Streptophyta</taxon>
        <taxon>Embryophyta</taxon>
        <taxon>Tracheophyta</taxon>
        <taxon>Spermatophyta</taxon>
        <taxon>Magnoliopsida</taxon>
        <taxon>eudicotyledons</taxon>
        <taxon>Gunneridae</taxon>
        <taxon>Pentapetalae</taxon>
        <taxon>asterids</taxon>
        <taxon>Ericales</taxon>
        <taxon>Actinidiaceae</taxon>
        <taxon>Actinidia</taxon>
    </lineage>
</organism>
<dbReference type="InterPro" id="IPR045050">
    <property type="entry name" value="Synaptotagmin_plant"/>
</dbReference>
<dbReference type="PANTHER" id="PTHR10774">
    <property type="entry name" value="EXTENDED SYNAPTOTAGMIN-RELATED"/>
    <property type="match status" value="1"/>
</dbReference>
<sequence length="167" mass="18370">MEPSVKWAGNPNITIAAKAFELRATVQVDLQVFASPCITLKPLVLTFPCFAKNPHVDFGLKLLGADAMSIPDLIHELETLNTHLYSVWAVRVKATRVGKALDGQGFGLRIKMPFKDDEIPKETEDLNAVEKAPEGTPEGGGLLVVIVYEAQDLEGKHHMNPQVRLLF</sequence>